<dbReference type="Gene3D" id="3.30.70.340">
    <property type="entry name" value="Metallocarboxypeptidase-like"/>
    <property type="match status" value="1"/>
</dbReference>
<keyword evidence="2" id="KW-0862">Zinc</keyword>
<sequence length="173" mass="20028">MTKRLRQFFITGYRNFRESGRAGGIESALTRSKEVPIPETPEDEVPMLYAEEYSDYGEEMEDQPSCRKISCRKAFLFLGFLIVGFCHQTEERRFHNHSVVRVVPHDLASLDAIRKFRLSHSELDFWREPSKVDSPVDFMVGPEDQGDILSELRRDGFHAQVIIPDVQRSSVFS</sequence>
<keyword evidence="1" id="KW-0479">Metal-binding</keyword>
<dbReference type="Proteomes" id="UP000677054">
    <property type="component" value="Unassembled WGS sequence"/>
</dbReference>
<evidence type="ECO:0000313" key="5">
    <source>
        <dbReference type="Proteomes" id="UP000677054"/>
    </source>
</evidence>
<dbReference type="OrthoDB" id="3626597at2759"/>
<dbReference type="InterPro" id="IPR003146">
    <property type="entry name" value="M14A_act_pep"/>
</dbReference>
<dbReference type="AlphaFoldDB" id="A0A7R9FRU2"/>
<dbReference type="EMBL" id="LR903869">
    <property type="protein sequence ID" value="CAD7252364.1"/>
    <property type="molecule type" value="Genomic_DNA"/>
</dbReference>
<evidence type="ECO:0000313" key="4">
    <source>
        <dbReference type="EMBL" id="CAD7252364.1"/>
    </source>
</evidence>
<proteinExistence type="predicted"/>
<evidence type="ECO:0000256" key="1">
    <source>
        <dbReference type="ARBA" id="ARBA00022723"/>
    </source>
</evidence>
<gene>
    <name evidence="4" type="ORF">DSTB1V02_LOCUS12122</name>
</gene>
<reference evidence="4" key="1">
    <citation type="submission" date="2020-11" db="EMBL/GenBank/DDBJ databases">
        <authorList>
            <person name="Tran Van P."/>
        </authorList>
    </citation>
    <scope>NUCLEOTIDE SEQUENCE</scope>
</reference>
<feature type="domain" description="Carboxypeptidase activation peptide" evidence="3">
    <location>
        <begin position="101"/>
        <end position="168"/>
    </location>
</feature>
<name>A0A7R9FRU2_9CRUS</name>
<evidence type="ECO:0000256" key="2">
    <source>
        <dbReference type="ARBA" id="ARBA00022833"/>
    </source>
</evidence>
<keyword evidence="5" id="KW-1185">Reference proteome</keyword>
<organism evidence="4">
    <name type="scientific">Darwinula stevensoni</name>
    <dbReference type="NCBI Taxonomy" id="69355"/>
    <lineage>
        <taxon>Eukaryota</taxon>
        <taxon>Metazoa</taxon>
        <taxon>Ecdysozoa</taxon>
        <taxon>Arthropoda</taxon>
        <taxon>Crustacea</taxon>
        <taxon>Oligostraca</taxon>
        <taxon>Ostracoda</taxon>
        <taxon>Podocopa</taxon>
        <taxon>Podocopida</taxon>
        <taxon>Darwinulocopina</taxon>
        <taxon>Darwinuloidea</taxon>
        <taxon>Darwinulidae</taxon>
        <taxon>Darwinula</taxon>
    </lineage>
</organism>
<dbReference type="EMBL" id="CAJPEV010004352">
    <property type="protein sequence ID" value="CAG0901645.1"/>
    <property type="molecule type" value="Genomic_DNA"/>
</dbReference>
<dbReference type="InterPro" id="IPR036990">
    <property type="entry name" value="M14A-like_propep"/>
</dbReference>
<dbReference type="SUPFAM" id="SSF54897">
    <property type="entry name" value="Protease propeptides/inhibitors"/>
    <property type="match status" value="1"/>
</dbReference>
<evidence type="ECO:0000259" key="3">
    <source>
        <dbReference type="Pfam" id="PF02244"/>
    </source>
</evidence>
<protein>
    <recommendedName>
        <fullName evidence="3">Carboxypeptidase activation peptide domain-containing protein</fullName>
    </recommendedName>
</protein>
<dbReference type="Pfam" id="PF02244">
    <property type="entry name" value="Propep_M14"/>
    <property type="match status" value="1"/>
</dbReference>
<accession>A0A7R9FRU2</accession>
<dbReference type="GO" id="GO:0046872">
    <property type="term" value="F:metal ion binding"/>
    <property type="evidence" value="ECO:0007669"/>
    <property type="project" value="UniProtKB-KW"/>
</dbReference>